<dbReference type="Proteomes" id="UP000033220">
    <property type="component" value="Chromosome DSM 122"/>
</dbReference>
<dbReference type="PANTHER" id="PTHR43853">
    <property type="entry name" value="3-KETOACYL-COA THIOLASE, PEROXISOMAL"/>
    <property type="match status" value="1"/>
</dbReference>
<dbReference type="eggNOG" id="COG0183">
    <property type="taxonomic scope" value="Bacteria"/>
</dbReference>
<dbReference type="PATRIC" id="fig|1150469.3.peg.3182"/>
<feature type="active site" description="Proton acceptor" evidence="7">
    <location>
        <position position="376"/>
    </location>
</feature>
<feature type="active site" description="Acyl-thioester intermediate" evidence="7">
    <location>
        <position position="132"/>
    </location>
</feature>
<evidence type="ECO:0000256" key="4">
    <source>
        <dbReference type="ARBA" id="ARBA00022752"/>
    </source>
</evidence>
<dbReference type="KEGG" id="rpm:RSPPHO_02813"/>
<organism evidence="11 12">
    <name type="scientific">Pararhodospirillum photometricum DSM 122</name>
    <dbReference type="NCBI Taxonomy" id="1150469"/>
    <lineage>
        <taxon>Bacteria</taxon>
        <taxon>Pseudomonadati</taxon>
        <taxon>Pseudomonadota</taxon>
        <taxon>Alphaproteobacteria</taxon>
        <taxon>Rhodospirillales</taxon>
        <taxon>Rhodospirillaceae</taxon>
        <taxon>Pararhodospirillum</taxon>
    </lineage>
</organism>
<dbReference type="InterPro" id="IPR050215">
    <property type="entry name" value="Thiolase-like_sf_Thiolase"/>
</dbReference>
<feature type="active site" description="Proton acceptor" evidence="7">
    <location>
        <position position="406"/>
    </location>
</feature>
<keyword evidence="12" id="KW-1185">Reference proteome</keyword>
<feature type="domain" description="Thiolase C-terminal" evidence="10">
    <location>
        <begin position="298"/>
        <end position="418"/>
    </location>
</feature>
<dbReference type="FunFam" id="3.40.47.10:FF:000010">
    <property type="entry name" value="Acetyl-CoA acetyltransferase (Thiolase)"/>
    <property type="match status" value="1"/>
</dbReference>
<dbReference type="InterPro" id="IPR020616">
    <property type="entry name" value="Thiolase_N"/>
</dbReference>
<keyword evidence="5 8" id="KW-0012">Acyltransferase</keyword>
<dbReference type="Gene3D" id="3.40.47.10">
    <property type="match status" value="1"/>
</dbReference>
<feature type="domain" description="Thiolase N-terminal" evidence="9">
    <location>
        <begin position="46"/>
        <end position="290"/>
    </location>
</feature>
<keyword evidence="3 8" id="KW-0808">Transferase</keyword>
<dbReference type="InterPro" id="IPR002155">
    <property type="entry name" value="Thiolase"/>
</dbReference>
<accession>H6SPB4</accession>
<dbReference type="PROSITE" id="PS00737">
    <property type="entry name" value="THIOLASE_2"/>
    <property type="match status" value="1"/>
</dbReference>
<protein>
    <submittedName>
        <fullName evidence="11">Acetyl-CoA C-acyltransferase</fullName>
        <ecNumber evidence="11">2.3.1.16</ecNumber>
    </submittedName>
</protein>
<keyword evidence="4" id="KW-0583">PHB biosynthesis</keyword>
<dbReference type="SUPFAM" id="SSF53901">
    <property type="entry name" value="Thiolase-like"/>
    <property type="match status" value="2"/>
</dbReference>
<dbReference type="GO" id="GO:0003988">
    <property type="term" value="F:acetyl-CoA C-acyltransferase activity"/>
    <property type="evidence" value="ECO:0007669"/>
    <property type="project" value="UniProtKB-EC"/>
</dbReference>
<dbReference type="NCBIfam" id="TIGR01930">
    <property type="entry name" value="AcCoA-C-Actrans"/>
    <property type="match status" value="1"/>
</dbReference>
<dbReference type="EC" id="2.3.1.16" evidence="11"/>
<dbReference type="CDD" id="cd00751">
    <property type="entry name" value="thiolase"/>
    <property type="match status" value="1"/>
</dbReference>
<comment type="pathway">
    <text evidence="6">Metabolic intermediate biosynthesis; (R)-mevalonate biosynthesis; (R)-mevalonate from acetyl-CoA: step 1/3.</text>
</comment>
<dbReference type="EMBL" id="HE663493">
    <property type="protein sequence ID" value="CCG09439.1"/>
    <property type="molecule type" value="Genomic_DNA"/>
</dbReference>
<name>H6SPB4_PARPM</name>
<comment type="similarity">
    <text evidence="2 8">Belongs to the thiolase-like superfamily. Thiolase family.</text>
</comment>
<evidence type="ECO:0000256" key="7">
    <source>
        <dbReference type="PIRSR" id="PIRSR000429-1"/>
    </source>
</evidence>
<dbReference type="GO" id="GO:0042619">
    <property type="term" value="P:poly-hydroxybutyrate biosynthetic process"/>
    <property type="evidence" value="ECO:0007669"/>
    <property type="project" value="UniProtKB-KW"/>
</dbReference>
<sequence length="420" mass="42535">MRPLAPGLCARGARADARVPPGVCGLDPDGFPPSPLIPGEDSMTKVVVAGYVRSPFTPAKKGALASVRPDDLAAQVVKGLVERLGVPGASIEDLLLGCAFPEGEQGLNVARLVGLMAGLPQSVGAATLNRFCGSSMTSVHVAAGAIALGAGEAFVCAGVESMTRVPMMGFNPLPNPAFAAQMPSAYMGMGDTAEAVAARWSISRADQEAFALRSHQRACAAAAAGNFADEIVTITGRKGRVEVDGCPRPETTLEGLASLQPAFKAEGVVTAGTSSPLTDGAAAVLVCSEDYARTHGLEILAAVKAVAVCGCDPEIMGIGPVGATRKALERAGIGVADLDVVELNEAFASQALACMHDLKLSSDQVNLDGGAIALGHPLGATGARIVGKAASLLKREKGRYALATQCIGGGQGIATILEAM</sequence>
<proteinExistence type="inferred from homology"/>
<dbReference type="Pfam" id="PF02803">
    <property type="entry name" value="Thiolase_C"/>
    <property type="match status" value="1"/>
</dbReference>
<dbReference type="InterPro" id="IPR020617">
    <property type="entry name" value="Thiolase_C"/>
</dbReference>
<dbReference type="InterPro" id="IPR016039">
    <property type="entry name" value="Thiolase-like"/>
</dbReference>
<evidence type="ECO:0000256" key="3">
    <source>
        <dbReference type="ARBA" id="ARBA00022679"/>
    </source>
</evidence>
<dbReference type="STRING" id="1150469.RSPPHO_02813"/>
<evidence type="ECO:0000256" key="5">
    <source>
        <dbReference type="ARBA" id="ARBA00023315"/>
    </source>
</evidence>
<dbReference type="InterPro" id="IPR020615">
    <property type="entry name" value="Thiolase_acyl_enz_int_AS"/>
</dbReference>
<comment type="pathway">
    <text evidence="1">Lipid metabolism.</text>
</comment>
<dbReference type="HOGENOM" id="CLU_031026_1_1_5"/>
<evidence type="ECO:0000259" key="9">
    <source>
        <dbReference type="Pfam" id="PF00108"/>
    </source>
</evidence>
<dbReference type="PIRSF" id="PIRSF000429">
    <property type="entry name" value="Ac-CoA_Ac_transf"/>
    <property type="match status" value="1"/>
</dbReference>
<dbReference type="Pfam" id="PF00108">
    <property type="entry name" value="Thiolase_N"/>
    <property type="match status" value="1"/>
</dbReference>
<evidence type="ECO:0000313" key="12">
    <source>
        <dbReference type="Proteomes" id="UP000033220"/>
    </source>
</evidence>
<evidence type="ECO:0000259" key="10">
    <source>
        <dbReference type="Pfam" id="PF02803"/>
    </source>
</evidence>
<dbReference type="AlphaFoldDB" id="H6SPB4"/>
<gene>
    <name evidence="11" type="ORF">RSPPHO_02813</name>
</gene>
<evidence type="ECO:0000256" key="6">
    <source>
        <dbReference type="ARBA" id="ARBA00037924"/>
    </source>
</evidence>
<dbReference type="GO" id="GO:0010124">
    <property type="term" value="P:phenylacetate catabolic process"/>
    <property type="evidence" value="ECO:0007669"/>
    <property type="project" value="TreeGrafter"/>
</dbReference>
<evidence type="ECO:0000256" key="8">
    <source>
        <dbReference type="RuleBase" id="RU003557"/>
    </source>
</evidence>
<evidence type="ECO:0000313" key="11">
    <source>
        <dbReference type="EMBL" id="CCG09439.1"/>
    </source>
</evidence>
<dbReference type="GO" id="GO:0006635">
    <property type="term" value="P:fatty acid beta-oxidation"/>
    <property type="evidence" value="ECO:0007669"/>
    <property type="project" value="TreeGrafter"/>
</dbReference>
<dbReference type="PANTHER" id="PTHR43853:SF21">
    <property type="entry name" value="STEROID 3-KETOACYL-COA THIOLASE"/>
    <property type="match status" value="1"/>
</dbReference>
<evidence type="ECO:0000256" key="2">
    <source>
        <dbReference type="ARBA" id="ARBA00010982"/>
    </source>
</evidence>
<dbReference type="PROSITE" id="PS00098">
    <property type="entry name" value="THIOLASE_1"/>
    <property type="match status" value="1"/>
</dbReference>
<dbReference type="InterPro" id="IPR020613">
    <property type="entry name" value="Thiolase_CS"/>
</dbReference>
<reference evidence="11 12" key="1">
    <citation type="submission" date="2012-02" db="EMBL/GenBank/DDBJ databases">
        <title>Shotgun genome sequence of Phaeospirillum photometricum DSM 122.</title>
        <authorList>
            <person name="Duquesne K."/>
            <person name="Sturgis J."/>
        </authorList>
    </citation>
    <scope>NUCLEOTIDE SEQUENCE [LARGE SCALE GENOMIC DNA]</scope>
    <source>
        <strain evidence="12">DSM122</strain>
    </source>
</reference>
<dbReference type="GO" id="GO:0005737">
    <property type="term" value="C:cytoplasm"/>
    <property type="evidence" value="ECO:0007669"/>
    <property type="project" value="UniProtKB-ARBA"/>
</dbReference>
<evidence type="ECO:0000256" key="1">
    <source>
        <dbReference type="ARBA" id="ARBA00005189"/>
    </source>
</evidence>